<dbReference type="InterPro" id="IPR013525">
    <property type="entry name" value="ABC2_TM"/>
</dbReference>
<evidence type="ECO:0000313" key="11">
    <source>
        <dbReference type="EMBL" id="MDV6227805.1"/>
    </source>
</evidence>
<organism evidence="11 12">
    <name type="scientific">Nitratireductor aquimarinus</name>
    <dbReference type="NCBI Taxonomy" id="889300"/>
    <lineage>
        <taxon>Bacteria</taxon>
        <taxon>Pseudomonadati</taxon>
        <taxon>Pseudomonadota</taxon>
        <taxon>Alphaproteobacteria</taxon>
        <taxon>Hyphomicrobiales</taxon>
        <taxon>Phyllobacteriaceae</taxon>
        <taxon>Nitratireductor</taxon>
    </lineage>
</organism>
<evidence type="ECO:0000256" key="6">
    <source>
        <dbReference type="ARBA" id="ARBA00022989"/>
    </source>
</evidence>
<evidence type="ECO:0000256" key="1">
    <source>
        <dbReference type="ARBA" id="ARBA00004651"/>
    </source>
</evidence>
<feature type="transmembrane region" description="Helical" evidence="9">
    <location>
        <begin position="233"/>
        <end position="252"/>
    </location>
</feature>
<dbReference type="RefSeq" id="WP_317561944.1">
    <property type="nucleotide sequence ID" value="NZ_JAWLIP010000007.1"/>
</dbReference>
<evidence type="ECO:0000256" key="5">
    <source>
        <dbReference type="ARBA" id="ARBA00022692"/>
    </source>
</evidence>
<evidence type="ECO:0000313" key="12">
    <source>
        <dbReference type="Proteomes" id="UP001185659"/>
    </source>
</evidence>
<evidence type="ECO:0000256" key="2">
    <source>
        <dbReference type="ARBA" id="ARBA00007783"/>
    </source>
</evidence>
<comment type="caution">
    <text evidence="11">The sequence shown here is derived from an EMBL/GenBank/DDBJ whole genome shotgun (WGS) entry which is preliminary data.</text>
</comment>
<keyword evidence="7" id="KW-0625">Polysaccharide transport</keyword>
<keyword evidence="3" id="KW-0813">Transport</keyword>
<evidence type="ECO:0000256" key="8">
    <source>
        <dbReference type="ARBA" id="ARBA00023136"/>
    </source>
</evidence>
<keyword evidence="4" id="KW-1003">Cell membrane</keyword>
<evidence type="ECO:0000256" key="3">
    <source>
        <dbReference type="ARBA" id="ARBA00022448"/>
    </source>
</evidence>
<dbReference type="Pfam" id="PF01061">
    <property type="entry name" value="ABC2_membrane"/>
    <property type="match status" value="1"/>
</dbReference>
<evidence type="ECO:0000256" key="7">
    <source>
        <dbReference type="ARBA" id="ARBA00023047"/>
    </source>
</evidence>
<keyword evidence="7" id="KW-0762">Sugar transport</keyword>
<feature type="transmembrane region" description="Helical" evidence="9">
    <location>
        <begin position="71"/>
        <end position="94"/>
    </location>
</feature>
<keyword evidence="12" id="KW-1185">Reference proteome</keyword>
<dbReference type="Proteomes" id="UP001185659">
    <property type="component" value="Unassembled WGS sequence"/>
</dbReference>
<comment type="subcellular location">
    <subcellularLocation>
        <location evidence="1">Cell membrane</location>
        <topology evidence="1">Multi-pass membrane protein</topology>
    </subcellularLocation>
</comment>
<comment type="similarity">
    <text evidence="2">Belongs to the ABC-2 integral membrane protein family.</text>
</comment>
<dbReference type="PANTHER" id="PTHR30413">
    <property type="entry name" value="INNER MEMBRANE TRANSPORT PERMEASE"/>
    <property type="match status" value="1"/>
</dbReference>
<dbReference type="PANTHER" id="PTHR30413:SF10">
    <property type="entry name" value="CAPSULE POLYSACCHARIDE EXPORT INNER-MEMBRANE PROTEIN CTRC"/>
    <property type="match status" value="1"/>
</dbReference>
<sequence>MFAALRSAIDDLWAGLRMHRVWIALAQEDIGDQHRRTTLGPLWLLINYLAFAGTFIFVIHRGDSSASNYAAYVATGLFVWFYIMEVVTMSATLFTREESFIKGTTLPLTTYVMRLFGQTVVRAGYASLGCLAILVLSGVYPTAYWLYAAAGLILILITTPAAILVVAFSGAYFPDSQFIISNVMRIGMFLTPVFWTYEGSGGVRHLLYYWNPFTYFLETVRMPIVENALPAQAFYICLAISLFLWALALLLLGKFRKEIVFLV</sequence>
<name>A0ABU4ANK3_9HYPH</name>
<protein>
    <submittedName>
        <fullName evidence="11">ABC transporter permease</fullName>
    </submittedName>
</protein>
<evidence type="ECO:0000259" key="10">
    <source>
        <dbReference type="Pfam" id="PF01061"/>
    </source>
</evidence>
<evidence type="ECO:0000256" key="9">
    <source>
        <dbReference type="SAM" id="Phobius"/>
    </source>
</evidence>
<feature type="transmembrane region" description="Helical" evidence="9">
    <location>
        <begin position="178"/>
        <end position="197"/>
    </location>
</feature>
<accession>A0ABU4ANK3</accession>
<reference evidence="11 12" key="1">
    <citation type="submission" date="2023-10" db="EMBL/GenBank/DDBJ databases">
        <authorList>
            <person name="Venkata Ramana C."/>
            <person name="Sasikala C."/>
            <person name="Dhurka M."/>
        </authorList>
    </citation>
    <scope>NUCLEOTIDE SEQUENCE [LARGE SCALE GENOMIC DNA]</scope>
    <source>
        <strain evidence="11 12">KCTC 32151</strain>
    </source>
</reference>
<proteinExistence type="inferred from homology"/>
<feature type="transmembrane region" description="Helical" evidence="9">
    <location>
        <begin position="42"/>
        <end position="59"/>
    </location>
</feature>
<feature type="domain" description="ABC-2 type transporter transmembrane" evidence="10">
    <location>
        <begin position="24"/>
        <end position="222"/>
    </location>
</feature>
<feature type="transmembrane region" description="Helical" evidence="9">
    <location>
        <begin position="144"/>
        <end position="166"/>
    </location>
</feature>
<dbReference type="EMBL" id="JAWLIP010000007">
    <property type="protein sequence ID" value="MDV6227805.1"/>
    <property type="molecule type" value="Genomic_DNA"/>
</dbReference>
<gene>
    <name evidence="11" type="ORF">R2G56_16010</name>
</gene>
<feature type="transmembrane region" description="Helical" evidence="9">
    <location>
        <begin position="115"/>
        <end position="138"/>
    </location>
</feature>
<keyword evidence="8 9" id="KW-0472">Membrane</keyword>
<evidence type="ECO:0000256" key="4">
    <source>
        <dbReference type="ARBA" id="ARBA00022475"/>
    </source>
</evidence>
<keyword evidence="5 9" id="KW-0812">Transmembrane</keyword>
<keyword evidence="6 9" id="KW-1133">Transmembrane helix</keyword>